<dbReference type="InterPro" id="IPR013272">
    <property type="entry name" value="Vps72/YL1_C"/>
</dbReference>
<dbReference type="Pfam" id="PF08265">
    <property type="entry name" value="YL1_C"/>
    <property type="match status" value="1"/>
</dbReference>
<sequence>MVLKFRLFRIEHGAQDCADLAPYHDPRTNLRYANTDVFKLVRSLPNEHVQRSPPNNIKSSPNYLEPRPTTPGGGIEGFSWSCCSPGLAGFGLVGSGWWVWHGVEEASVPGVVLFQFLNGQG</sequence>
<comment type="caution">
    <text evidence="3">The sequence shown here is derived from an EMBL/GenBank/DDBJ whole genome shotgun (WGS) entry which is preliminary data.</text>
</comment>
<gene>
    <name evidence="3" type="ORF">H0E87_026533</name>
</gene>
<reference evidence="3" key="1">
    <citation type="journal article" date="2021" name="J. Hered.">
        <title>Genome Assembly of Salicaceae Populus deltoides (Eastern Cottonwood) I-69 Based on Nanopore Sequencing and Hi-C Technologies.</title>
        <authorList>
            <person name="Bai S."/>
            <person name="Wu H."/>
            <person name="Zhang J."/>
            <person name="Pan Z."/>
            <person name="Zhao W."/>
            <person name="Li Z."/>
            <person name="Tong C."/>
        </authorList>
    </citation>
    <scope>NUCLEOTIDE SEQUENCE</scope>
    <source>
        <tissue evidence="3">Leaf</tissue>
    </source>
</reference>
<dbReference type="AlphaFoldDB" id="A0A8T2WVD3"/>
<dbReference type="Proteomes" id="UP000807159">
    <property type="component" value="Chromosome 16"/>
</dbReference>
<evidence type="ECO:0000259" key="2">
    <source>
        <dbReference type="Pfam" id="PF08265"/>
    </source>
</evidence>
<feature type="domain" description="Vps72/YL1 C-terminal" evidence="2">
    <location>
        <begin position="21"/>
        <end position="41"/>
    </location>
</feature>
<feature type="compositionally biased region" description="Polar residues" evidence="1">
    <location>
        <begin position="52"/>
        <end position="62"/>
    </location>
</feature>
<evidence type="ECO:0000256" key="1">
    <source>
        <dbReference type="SAM" id="MobiDB-lite"/>
    </source>
</evidence>
<feature type="region of interest" description="Disordered" evidence="1">
    <location>
        <begin position="47"/>
        <end position="71"/>
    </location>
</feature>
<organism evidence="3 4">
    <name type="scientific">Populus deltoides</name>
    <name type="common">Eastern poplar</name>
    <name type="synonym">Eastern cottonwood</name>
    <dbReference type="NCBI Taxonomy" id="3696"/>
    <lineage>
        <taxon>Eukaryota</taxon>
        <taxon>Viridiplantae</taxon>
        <taxon>Streptophyta</taxon>
        <taxon>Embryophyta</taxon>
        <taxon>Tracheophyta</taxon>
        <taxon>Spermatophyta</taxon>
        <taxon>Magnoliopsida</taxon>
        <taxon>eudicotyledons</taxon>
        <taxon>Gunneridae</taxon>
        <taxon>Pentapetalae</taxon>
        <taxon>rosids</taxon>
        <taxon>fabids</taxon>
        <taxon>Malpighiales</taxon>
        <taxon>Salicaceae</taxon>
        <taxon>Saliceae</taxon>
        <taxon>Populus</taxon>
    </lineage>
</organism>
<dbReference type="EMBL" id="JACEGQ020000016">
    <property type="protein sequence ID" value="KAH8484808.1"/>
    <property type="molecule type" value="Genomic_DNA"/>
</dbReference>
<protein>
    <recommendedName>
        <fullName evidence="2">Vps72/YL1 C-terminal domain-containing protein</fullName>
    </recommendedName>
</protein>
<evidence type="ECO:0000313" key="3">
    <source>
        <dbReference type="EMBL" id="KAH8484808.1"/>
    </source>
</evidence>
<accession>A0A8T2WVD3</accession>
<evidence type="ECO:0000313" key="4">
    <source>
        <dbReference type="Proteomes" id="UP000807159"/>
    </source>
</evidence>
<name>A0A8T2WVD3_POPDE</name>
<proteinExistence type="predicted"/>
<keyword evidence="4" id="KW-1185">Reference proteome</keyword>